<dbReference type="EMBL" id="FQZI01000002">
    <property type="protein sequence ID" value="SHI76059.1"/>
    <property type="molecule type" value="Genomic_DNA"/>
</dbReference>
<proteinExistence type="predicted"/>
<feature type="chain" id="PRO_5012025366" description="CarboxypepD_reg-like domain-containing protein" evidence="1">
    <location>
        <begin position="18"/>
        <end position="245"/>
    </location>
</feature>
<name>A0A1M6DSF0_9FLAO</name>
<gene>
    <name evidence="2" type="ORF">SAMN05444363_1605</name>
</gene>
<sequence>MRIKLLLLFLFTQMSFAQNGLKGKLVSDIANLEGIYVVNSSLKINTITNAQGEFIIEAKPNDVLVVSSQLIEGIEIKLNDNSFKQSPLIIKVKAKINQLDEIEVNKFTTKSLGIVSKNVKEYTPAERRLRTAEKLKWYSPLLIPLGGMPLDGLINQISGRTKMLKKELAVEKKEKQIEKLDLWFDNDFYSQKLKIPTDYIEGFKIFALDKVDLLNAIDSKNKTLATFLLGEIAVDFKKMTFPEKN</sequence>
<dbReference type="AlphaFoldDB" id="A0A1M6DSF0"/>
<evidence type="ECO:0008006" key="4">
    <source>
        <dbReference type="Google" id="ProtNLM"/>
    </source>
</evidence>
<dbReference type="RefSeq" id="WP_073310220.1">
    <property type="nucleotide sequence ID" value="NZ_FQZI01000002.1"/>
</dbReference>
<keyword evidence="3" id="KW-1185">Reference proteome</keyword>
<feature type="signal peptide" evidence="1">
    <location>
        <begin position="1"/>
        <end position="17"/>
    </location>
</feature>
<protein>
    <recommendedName>
        <fullName evidence="4">CarboxypepD_reg-like domain-containing protein</fullName>
    </recommendedName>
</protein>
<accession>A0A1M6DSF0</accession>
<reference evidence="3" key="1">
    <citation type="submission" date="2016-11" db="EMBL/GenBank/DDBJ databases">
        <authorList>
            <person name="Varghese N."/>
            <person name="Submissions S."/>
        </authorList>
    </citation>
    <scope>NUCLEOTIDE SEQUENCE [LARGE SCALE GENOMIC DNA]</scope>
    <source>
        <strain evidence="3">DSM 18829</strain>
    </source>
</reference>
<evidence type="ECO:0000313" key="2">
    <source>
        <dbReference type="EMBL" id="SHI76059.1"/>
    </source>
</evidence>
<evidence type="ECO:0000256" key="1">
    <source>
        <dbReference type="SAM" id="SignalP"/>
    </source>
</evidence>
<dbReference type="STRING" id="415425.SAMN05444363_1605"/>
<dbReference type="OrthoDB" id="1427655at2"/>
<evidence type="ECO:0000313" key="3">
    <source>
        <dbReference type="Proteomes" id="UP000184488"/>
    </source>
</evidence>
<organism evidence="2 3">
    <name type="scientific">Flavobacterium terrae</name>
    <dbReference type="NCBI Taxonomy" id="415425"/>
    <lineage>
        <taxon>Bacteria</taxon>
        <taxon>Pseudomonadati</taxon>
        <taxon>Bacteroidota</taxon>
        <taxon>Flavobacteriia</taxon>
        <taxon>Flavobacteriales</taxon>
        <taxon>Flavobacteriaceae</taxon>
        <taxon>Flavobacterium</taxon>
    </lineage>
</organism>
<keyword evidence="1" id="KW-0732">Signal</keyword>
<dbReference type="Proteomes" id="UP000184488">
    <property type="component" value="Unassembled WGS sequence"/>
</dbReference>